<reference evidence="3" key="2">
    <citation type="submission" date="2023-06" db="EMBL/GenBank/DDBJ databases">
        <authorList>
            <consortium name="Lawrence Berkeley National Laboratory"/>
            <person name="Haridas S."/>
            <person name="Hensen N."/>
            <person name="Bonometti L."/>
            <person name="Westerberg I."/>
            <person name="Brannstrom I.O."/>
            <person name="Guillou S."/>
            <person name="Cros-Aarteil S."/>
            <person name="Calhoun S."/>
            <person name="Kuo A."/>
            <person name="Mondo S."/>
            <person name="Pangilinan J."/>
            <person name="Riley R."/>
            <person name="Labutti K."/>
            <person name="Andreopoulos B."/>
            <person name="Lipzen A."/>
            <person name="Chen C."/>
            <person name="Yanf M."/>
            <person name="Daum C."/>
            <person name="Ng V."/>
            <person name="Clum A."/>
            <person name="Steindorff A."/>
            <person name="Ohm R."/>
            <person name="Martin F."/>
            <person name="Silar P."/>
            <person name="Natvig D."/>
            <person name="Lalanne C."/>
            <person name="Gautier V."/>
            <person name="Ament-Velasquez S.L."/>
            <person name="Kruys A."/>
            <person name="Hutchinson M.I."/>
            <person name="Powell A.J."/>
            <person name="Barry K."/>
            <person name="Miller A.N."/>
            <person name="Grigoriev I.V."/>
            <person name="Debuchy R."/>
            <person name="Gladieux P."/>
            <person name="Thoren M.H."/>
            <person name="Johannesson H."/>
        </authorList>
    </citation>
    <scope>NUCLEOTIDE SEQUENCE</scope>
    <source>
        <strain evidence="3">CBS 958.72</strain>
    </source>
</reference>
<dbReference type="EMBL" id="JAULSN010000004">
    <property type="protein sequence ID" value="KAK3374527.1"/>
    <property type="molecule type" value="Genomic_DNA"/>
</dbReference>
<feature type="transmembrane region" description="Helical" evidence="2">
    <location>
        <begin position="92"/>
        <end position="119"/>
    </location>
</feature>
<evidence type="ECO:0008006" key="5">
    <source>
        <dbReference type="Google" id="ProtNLM"/>
    </source>
</evidence>
<feature type="transmembrane region" description="Helical" evidence="2">
    <location>
        <begin position="20"/>
        <end position="39"/>
    </location>
</feature>
<evidence type="ECO:0000313" key="3">
    <source>
        <dbReference type="EMBL" id="KAK3374527.1"/>
    </source>
</evidence>
<feature type="transmembrane region" description="Helical" evidence="2">
    <location>
        <begin position="140"/>
        <end position="163"/>
    </location>
</feature>
<dbReference type="PANTHER" id="PTHR37451">
    <property type="entry name" value="MARVEL DOMAIN"/>
    <property type="match status" value="1"/>
</dbReference>
<feature type="transmembrane region" description="Helical" evidence="2">
    <location>
        <begin position="51"/>
        <end position="72"/>
    </location>
</feature>
<comment type="caution">
    <text evidence="3">The sequence shown here is derived from an EMBL/GenBank/DDBJ whole genome shotgun (WGS) entry which is preliminary data.</text>
</comment>
<dbReference type="PANTHER" id="PTHR37451:SF1">
    <property type="entry name" value="MARVEL DOMAIN-CONTAINING PROTEIN"/>
    <property type="match status" value="1"/>
</dbReference>
<name>A0AAE0KE54_9PEZI</name>
<evidence type="ECO:0000256" key="1">
    <source>
        <dbReference type="SAM" id="MobiDB-lite"/>
    </source>
</evidence>
<reference evidence="3" key="1">
    <citation type="journal article" date="2023" name="Mol. Phylogenet. Evol.">
        <title>Genome-scale phylogeny and comparative genomics of the fungal order Sordariales.</title>
        <authorList>
            <person name="Hensen N."/>
            <person name="Bonometti L."/>
            <person name="Westerberg I."/>
            <person name="Brannstrom I.O."/>
            <person name="Guillou S."/>
            <person name="Cros-Aarteil S."/>
            <person name="Calhoun S."/>
            <person name="Haridas S."/>
            <person name="Kuo A."/>
            <person name="Mondo S."/>
            <person name="Pangilinan J."/>
            <person name="Riley R."/>
            <person name="LaButti K."/>
            <person name="Andreopoulos B."/>
            <person name="Lipzen A."/>
            <person name="Chen C."/>
            <person name="Yan M."/>
            <person name="Daum C."/>
            <person name="Ng V."/>
            <person name="Clum A."/>
            <person name="Steindorff A."/>
            <person name="Ohm R.A."/>
            <person name="Martin F."/>
            <person name="Silar P."/>
            <person name="Natvig D.O."/>
            <person name="Lalanne C."/>
            <person name="Gautier V."/>
            <person name="Ament-Velasquez S.L."/>
            <person name="Kruys A."/>
            <person name="Hutchinson M.I."/>
            <person name="Powell A.J."/>
            <person name="Barry K."/>
            <person name="Miller A.N."/>
            <person name="Grigoriev I.V."/>
            <person name="Debuchy R."/>
            <person name="Gladieux P."/>
            <person name="Hiltunen Thoren M."/>
            <person name="Johannesson H."/>
        </authorList>
    </citation>
    <scope>NUCLEOTIDE SEQUENCE</scope>
    <source>
        <strain evidence="3">CBS 958.72</strain>
    </source>
</reference>
<keyword evidence="4" id="KW-1185">Reference proteome</keyword>
<gene>
    <name evidence="3" type="ORF">B0T24DRAFT_626803</name>
</gene>
<keyword evidence="2" id="KW-1133">Transmembrane helix</keyword>
<organism evidence="3 4">
    <name type="scientific">Lasiosphaeria ovina</name>
    <dbReference type="NCBI Taxonomy" id="92902"/>
    <lineage>
        <taxon>Eukaryota</taxon>
        <taxon>Fungi</taxon>
        <taxon>Dikarya</taxon>
        <taxon>Ascomycota</taxon>
        <taxon>Pezizomycotina</taxon>
        <taxon>Sordariomycetes</taxon>
        <taxon>Sordariomycetidae</taxon>
        <taxon>Sordariales</taxon>
        <taxon>Lasiosphaeriaceae</taxon>
        <taxon>Lasiosphaeria</taxon>
    </lineage>
</organism>
<keyword evidence="2" id="KW-0472">Membrane</keyword>
<evidence type="ECO:0000313" key="4">
    <source>
        <dbReference type="Proteomes" id="UP001287356"/>
    </source>
</evidence>
<dbReference type="Proteomes" id="UP001287356">
    <property type="component" value="Unassembled WGS sequence"/>
</dbReference>
<proteinExistence type="predicted"/>
<dbReference type="AlphaFoldDB" id="A0AAE0KE54"/>
<feature type="region of interest" description="Disordered" evidence="1">
    <location>
        <begin position="194"/>
        <end position="226"/>
    </location>
</feature>
<protein>
    <recommendedName>
        <fullName evidence="5">MARVEL domain-containing protein</fullName>
    </recommendedName>
</protein>
<keyword evidence="2" id="KW-0812">Transmembrane</keyword>
<evidence type="ECO:0000256" key="2">
    <source>
        <dbReference type="SAM" id="Phobius"/>
    </source>
</evidence>
<accession>A0AAE0KE54</accession>
<sequence length="226" mass="24070">MGIHGLVSVGVPASQPVWLLYIKGAILVLSVVILGLAAWSISIFGGYNGVLVYGTGAGGLVIFVVIKTWIVYGGALALEIWAPQYFYRVAAFVLYILSIIFWLSAWAWSASLAGLWLGFNTLGGRLPKEYKDEGSALGACAGLGALVWVLVIVHFVFFTLAAIRDDNHVAAAAGPGQAELGAVKAEGYQQPPYQQQPAAYAAPQQQPYGAPQQQPYGAQQQPYPSQ</sequence>